<comment type="caution">
    <text evidence="2">The sequence shown here is derived from an EMBL/GenBank/DDBJ whole genome shotgun (WGS) entry which is preliminary data.</text>
</comment>
<dbReference type="EMBL" id="JBCGCU010000003">
    <property type="protein sequence ID" value="MEM0514704.1"/>
    <property type="molecule type" value="Genomic_DNA"/>
</dbReference>
<reference evidence="2 3" key="1">
    <citation type="submission" date="2024-03" db="EMBL/GenBank/DDBJ databases">
        <title>Pseudoalteromonas qingdaonensis sp. nov., isolated from the intestines of marine benthic organisms.</title>
        <authorList>
            <person name="Lin X."/>
            <person name="Fang S."/>
            <person name="Hu X."/>
        </authorList>
    </citation>
    <scope>NUCLEOTIDE SEQUENCE [LARGE SCALE GENOMIC DNA]</scope>
    <source>
        <strain evidence="2 3">YIC-827</strain>
    </source>
</reference>
<evidence type="ECO:0008006" key="4">
    <source>
        <dbReference type="Google" id="ProtNLM"/>
    </source>
</evidence>
<protein>
    <recommendedName>
        <fullName evidence="4">DUF4124 domain-containing protein</fullName>
    </recommendedName>
</protein>
<organism evidence="2 3">
    <name type="scientific">Pseudoalteromonas qingdaonensis</name>
    <dbReference type="NCBI Taxonomy" id="3131913"/>
    <lineage>
        <taxon>Bacteria</taxon>
        <taxon>Pseudomonadati</taxon>
        <taxon>Pseudomonadota</taxon>
        <taxon>Gammaproteobacteria</taxon>
        <taxon>Alteromonadales</taxon>
        <taxon>Pseudoalteromonadaceae</taxon>
        <taxon>Pseudoalteromonas</taxon>
    </lineage>
</organism>
<dbReference type="RefSeq" id="WP_342676717.1">
    <property type="nucleotide sequence ID" value="NZ_JBCGCU010000003.1"/>
</dbReference>
<accession>A0ABU9MTR8</accession>
<proteinExistence type="predicted"/>
<sequence length="151" mass="17624">MLILSAALPALGYANTTYFKCQTEAGMVFSQFPCDKNAKEQEVSRTHSHQQVPKEEYSRQLTGLEKENKRNSINMQINNTKQEVVLLKRERSAKTLAQELRLEHLMSDDERSALKKEVQSNIKDIEYRYTQRIKETEQKLARLEKSLAKYQ</sequence>
<keyword evidence="3" id="KW-1185">Reference proteome</keyword>
<evidence type="ECO:0000256" key="1">
    <source>
        <dbReference type="SAM" id="MobiDB-lite"/>
    </source>
</evidence>
<gene>
    <name evidence="2" type="ORF">WCN91_04540</name>
</gene>
<feature type="region of interest" description="Disordered" evidence="1">
    <location>
        <begin position="40"/>
        <end position="65"/>
    </location>
</feature>
<dbReference type="Proteomes" id="UP001447008">
    <property type="component" value="Unassembled WGS sequence"/>
</dbReference>
<feature type="compositionally biased region" description="Basic and acidic residues" evidence="1">
    <location>
        <begin position="52"/>
        <end position="65"/>
    </location>
</feature>
<evidence type="ECO:0000313" key="3">
    <source>
        <dbReference type="Proteomes" id="UP001447008"/>
    </source>
</evidence>
<name>A0ABU9MTR8_9GAMM</name>
<evidence type="ECO:0000313" key="2">
    <source>
        <dbReference type="EMBL" id="MEM0514704.1"/>
    </source>
</evidence>